<protein>
    <recommendedName>
        <fullName evidence="1">ESAT-6-like protein</fullName>
    </recommendedName>
</protein>
<dbReference type="SUPFAM" id="SSF140453">
    <property type="entry name" value="EsxAB dimer-like"/>
    <property type="match status" value="1"/>
</dbReference>
<reference evidence="2 3" key="1">
    <citation type="submission" date="2018-10" db="EMBL/GenBank/DDBJ databases">
        <title>Sequencing the genomes of 1000 actinobacteria strains.</title>
        <authorList>
            <person name="Klenk H.-P."/>
        </authorList>
    </citation>
    <scope>NUCLEOTIDE SEQUENCE [LARGE SCALE GENOMIC DNA]</scope>
    <source>
        <strain evidence="2 3">DSM 43800</strain>
    </source>
</reference>
<comment type="caution">
    <text evidence="2">The sequence shown here is derived from an EMBL/GenBank/DDBJ whole genome shotgun (WGS) entry which is preliminary data.</text>
</comment>
<dbReference type="AlphaFoldDB" id="A0A495WD65"/>
<dbReference type="EMBL" id="RBXO01000001">
    <property type="protein sequence ID" value="RKT57718.1"/>
    <property type="molecule type" value="Genomic_DNA"/>
</dbReference>
<evidence type="ECO:0000313" key="2">
    <source>
        <dbReference type="EMBL" id="RKT57718.1"/>
    </source>
</evidence>
<proteinExistence type="inferred from homology"/>
<evidence type="ECO:0000313" key="3">
    <source>
        <dbReference type="Proteomes" id="UP000282084"/>
    </source>
</evidence>
<accession>A0A495WD65</accession>
<dbReference type="OrthoDB" id="4554345at2"/>
<evidence type="ECO:0000256" key="1">
    <source>
        <dbReference type="RuleBase" id="RU362001"/>
    </source>
</evidence>
<keyword evidence="3" id="KW-1185">Reference proteome</keyword>
<comment type="similarity">
    <text evidence="1">Belongs to the WXG100 family.</text>
</comment>
<dbReference type="NCBIfam" id="TIGR03930">
    <property type="entry name" value="WXG100_ESAT6"/>
    <property type="match status" value="1"/>
</dbReference>
<gene>
    <name evidence="2" type="ORF">C8E97_6443</name>
</gene>
<sequence>MTGYATGVPALENAAKDIMDTNANVQGVLNNLRNTIDGLAPAWKGSAADAFNNLMTRFNDDAAKLQEALVGIAEQITGTVQTYVQQEEEQSSEMSTIMGRLGGGA</sequence>
<dbReference type="InterPro" id="IPR010310">
    <property type="entry name" value="T7SS_ESAT-6-like"/>
</dbReference>
<dbReference type="Pfam" id="PF06013">
    <property type="entry name" value="WXG100"/>
    <property type="match status" value="1"/>
</dbReference>
<name>A0A495WD65_9PSEU</name>
<dbReference type="Proteomes" id="UP000282084">
    <property type="component" value="Unassembled WGS sequence"/>
</dbReference>
<dbReference type="Gene3D" id="1.10.287.1060">
    <property type="entry name" value="ESAT-6-like"/>
    <property type="match status" value="1"/>
</dbReference>
<organism evidence="2 3">
    <name type="scientific">Saccharothrix australiensis</name>
    <dbReference type="NCBI Taxonomy" id="2072"/>
    <lineage>
        <taxon>Bacteria</taxon>
        <taxon>Bacillati</taxon>
        <taxon>Actinomycetota</taxon>
        <taxon>Actinomycetes</taxon>
        <taxon>Pseudonocardiales</taxon>
        <taxon>Pseudonocardiaceae</taxon>
        <taxon>Saccharothrix</taxon>
    </lineage>
</organism>
<dbReference type="InterPro" id="IPR036689">
    <property type="entry name" value="ESAT-6-like_sf"/>
</dbReference>